<dbReference type="RefSeq" id="WP_025413503.1">
    <property type="nucleotide sequence ID" value="NZ_CP007128.1"/>
</dbReference>
<organism evidence="3 4">
    <name type="scientific">Gemmatirosa kalamazoonensis</name>
    <dbReference type="NCBI Taxonomy" id="861299"/>
    <lineage>
        <taxon>Bacteria</taxon>
        <taxon>Pseudomonadati</taxon>
        <taxon>Gemmatimonadota</taxon>
        <taxon>Gemmatimonadia</taxon>
        <taxon>Gemmatimonadales</taxon>
        <taxon>Gemmatimonadaceae</taxon>
        <taxon>Gemmatirosa</taxon>
    </lineage>
</organism>
<protein>
    <recommendedName>
        <fullName evidence="5">DUF1400 domain-containing protein</fullName>
    </recommendedName>
</protein>
<accession>W0RMR7</accession>
<evidence type="ECO:0000313" key="3">
    <source>
        <dbReference type="EMBL" id="AHG92076.1"/>
    </source>
</evidence>
<feature type="region of interest" description="Disordered" evidence="1">
    <location>
        <begin position="209"/>
        <end position="232"/>
    </location>
</feature>
<evidence type="ECO:0000313" key="4">
    <source>
        <dbReference type="Proteomes" id="UP000019151"/>
    </source>
</evidence>
<dbReference type="KEGG" id="gba:J421_4539"/>
<dbReference type="Proteomes" id="UP000019151">
    <property type="component" value="Chromosome"/>
</dbReference>
<feature type="signal peptide" evidence="2">
    <location>
        <begin position="1"/>
        <end position="26"/>
    </location>
</feature>
<keyword evidence="2" id="KW-0732">Signal</keyword>
<reference evidence="3 4" key="1">
    <citation type="journal article" date="2014" name="Genome Announc.">
        <title>Genome Sequence and Methylome of Soil Bacterium Gemmatirosa kalamazoonensis KBS708T, a Member of the Rarely Cultivated Gemmatimonadetes Phylum.</title>
        <authorList>
            <person name="Debruyn J.M."/>
            <person name="Radosevich M."/>
            <person name="Wommack K.E."/>
            <person name="Polson S.W."/>
            <person name="Hauser L.J."/>
            <person name="Fawaz M.N."/>
            <person name="Korlach J."/>
            <person name="Tsai Y.C."/>
        </authorList>
    </citation>
    <scope>NUCLEOTIDE SEQUENCE [LARGE SCALE GENOMIC DNA]</scope>
    <source>
        <strain evidence="3 4">KBS708</strain>
    </source>
</reference>
<dbReference type="HOGENOM" id="CLU_1193433_0_0_0"/>
<gene>
    <name evidence="3" type="ORF">J421_4539</name>
</gene>
<dbReference type="AlphaFoldDB" id="W0RMR7"/>
<dbReference type="EMBL" id="CP007128">
    <property type="protein sequence ID" value="AHG92076.1"/>
    <property type="molecule type" value="Genomic_DNA"/>
</dbReference>
<feature type="chain" id="PRO_5004794415" description="DUF1400 domain-containing protein" evidence="2">
    <location>
        <begin position="27"/>
        <end position="232"/>
    </location>
</feature>
<dbReference type="eggNOG" id="ENOG502ZKJZ">
    <property type="taxonomic scope" value="Bacteria"/>
</dbReference>
<evidence type="ECO:0000256" key="1">
    <source>
        <dbReference type="SAM" id="MobiDB-lite"/>
    </source>
</evidence>
<proteinExistence type="predicted"/>
<keyword evidence="4" id="KW-1185">Reference proteome</keyword>
<dbReference type="STRING" id="861299.J421_4539"/>
<dbReference type="InParanoid" id="W0RMR7"/>
<evidence type="ECO:0000256" key="2">
    <source>
        <dbReference type="SAM" id="SignalP"/>
    </source>
</evidence>
<sequence>MRSRSSRFVLASAWLLAALGAVPTGAQQPVTPAWFRARLEGRLDKHTLPTVERIVDSAFARGIPAEPLVDRALEGAAKGAPGEAIIREVRKLVVDLAIAREKLGPQSFAGELSAAAMALRGGVDPDVLARLRRERPGQPVSVPLGVLSGLIANGVPVSTATESIFALTKNGIADEQLVAFRRDVERDVGMGAAPAAAALLHASEFSASFARDQSSGPPTGAGAGAPTGKRRP</sequence>
<feature type="compositionally biased region" description="Low complexity" evidence="1">
    <location>
        <begin position="209"/>
        <end position="218"/>
    </location>
</feature>
<evidence type="ECO:0008006" key="5">
    <source>
        <dbReference type="Google" id="ProtNLM"/>
    </source>
</evidence>
<name>W0RMR7_9BACT</name>